<keyword evidence="4" id="KW-0813">Transport</keyword>
<evidence type="ECO:0000256" key="2">
    <source>
        <dbReference type="ARBA" id="ARBA00004496"/>
    </source>
</evidence>
<dbReference type="Proteomes" id="UP000230750">
    <property type="component" value="Unassembled WGS sequence"/>
</dbReference>
<evidence type="ECO:0000256" key="3">
    <source>
        <dbReference type="ARBA" id="ARBA00009466"/>
    </source>
</evidence>
<evidence type="ECO:0000256" key="4">
    <source>
        <dbReference type="ARBA" id="ARBA00022448"/>
    </source>
</evidence>
<dbReference type="PANTHER" id="PTHR21452">
    <property type="entry name" value="EXPORTIN-6"/>
    <property type="match status" value="1"/>
</dbReference>
<dbReference type="Gene3D" id="1.25.10.10">
    <property type="entry name" value="Leucine-rich Repeat Variant"/>
    <property type="match status" value="1"/>
</dbReference>
<gene>
    <name evidence="8" type="ORF">BSL78_23091</name>
</gene>
<evidence type="ECO:0000256" key="5">
    <source>
        <dbReference type="ARBA" id="ARBA00022490"/>
    </source>
</evidence>
<dbReference type="STRING" id="307972.A0A2G8JWE9"/>
<comment type="subcellular location">
    <subcellularLocation>
        <location evidence="2">Cytoplasm</location>
    </subcellularLocation>
    <subcellularLocation>
        <location evidence="1">Nucleus</location>
    </subcellularLocation>
</comment>
<dbReference type="PANTHER" id="PTHR21452:SF4">
    <property type="entry name" value="EXPORTIN-6"/>
    <property type="match status" value="1"/>
</dbReference>
<name>A0A2G8JWE9_STIJA</name>
<sequence length="434" mass="50035">MGRDEAVRGRVNGKIYRDRGLEDGLELMVQLIVCRALSNILILPWPNISERDQQWTARSENHLGFIRRITSDYRALKSMPNLSKDKELQARVKPTIHKTLHLLSDQVESIAGEVSKTKQVCYHSLQESIQVTLHIFPIYIHQPDVIEDMMGFYLALFQGLRVQMGIPSIQSTIAVFVSLFTRDQLAETIQHESTAGTRVVEKFLNILEIIIQEPGSAFKAFIPNIISICMDHIYPIIAERASPDIKPALYRLLFELLQNKWRYFFPTSVLSKIQGGTDAVENDQQFIAIMQAFGQSFLQPDISVFRQNMKALELLNSKSKLYDKKIFKDMMMFPFLNVLHQVLLGRTHELLNEEIMLMIYNMAAVDMNHYFTNFLGEFLSSSEGIHEHQRESLAGNFKKDDDLPTFTHCLQRFVNDLRYFRLCNNSLPEGSIKL</sequence>
<comment type="similarity">
    <text evidence="3">Belongs to the exportin family.</text>
</comment>
<dbReference type="InterPro" id="IPR011989">
    <property type="entry name" value="ARM-like"/>
</dbReference>
<dbReference type="OrthoDB" id="10261013at2759"/>
<reference evidence="8 9" key="1">
    <citation type="journal article" date="2017" name="PLoS Biol.">
        <title>The sea cucumber genome provides insights into morphological evolution and visceral regeneration.</title>
        <authorList>
            <person name="Zhang X."/>
            <person name="Sun L."/>
            <person name="Yuan J."/>
            <person name="Sun Y."/>
            <person name="Gao Y."/>
            <person name="Zhang L."/>
            <person name="Li S."/>
            <person name="Dai H."/>
            <person name="Hamel J.F."/>
            <person name="Liu C."/>
            <person name="Yu Y."/>
            <person name="Liu S."/>
            <person name="Lin W."/>
            <person name="Guo K."/>
            <person name="Jin S."/>
            <person name="Xu P."/>
            <person name="Storey K.B."/>
            <person name="Huan P."/>
            <person name="Zhang T."/>
            <person name="Zhou Y."/>
            <person name="Zhang J."/>
            <person name="Lin C."/>
            <person name="Li X."/>
            <person name="Xing L."/>
            <person name="Huo D."/>
            <person name="Sun M."/>
            <person name="Wang L."/>
            <person name="Mercier A."/>
            <person name="Li F."/>
            <person name="Yang H."/>
            <person name="Xiang J."/>
        </authorList>
    </citation>
    <scope>NUCLEOTIDE SEQUENCE [LARGE SCALE GENOMIC DNA]</scope>
    <source>
        <strain evidence="8">Shaxun</strain>
        <tissue evidence="8">Muscle</tissue>
    </source>
</reference>
<evidence type="ECO:0000256" key="6">
    <source>
        <dbReference type="ARBA" id="ARBA00022927"/>
    </source>
</evidence>
<keyword evidence="9" id="KW-1185">Reference proteome</keyword>
<keyword evidence="5" id="KW-0963">Cytoplasm</keyword>
<organism evidence="8 9">
    <name type="scientific">Stichopus japonicus</name>
    <name type="common">Sea cucumber</name>
    <dbReference type="NCBI Taxonomy" id="307972"/>
    <lineage>
        <taxon>Eukaryota</taxon>
        <taxon>Metazoa</taxon>
        <taxon>Echinodermata</taxon>
        <taxon>Eleutherozoa</taxon>
        <taxon>Echinozoa</taxon>
        <taxon>Holothuroidea</taxon>
        <taxon>Aspidochirotacea</taxon>
        <taxon>Aspidochirotida</taxon>
        <taxon>Stichopodidae</taxon>
        <taxon>Apostichopus</taxon>
    </lineage>
</organism>
<dbReference type="GO" id="GO:0005049">
    <property type="term" value="F:nuclear export signal receptor activity"/>
    <property type="evidence" value="ECO:0007669"/>
    <property type="project" value="InterPro"/>
</dbReference>
<dbReference type="EMBL" id="MRZV01001167">
    <property type="protein sequence ID" value="PIK40063.1"/>
    <property type="molecule type" value="Genomic_DNA"/>
</dbReference>
<dbReference type="GO" id="GO:0005737">
    <property type="term" value="C:cytoplasm"/>
    <property type="evidence" value="ECO:0007669"/>
    <property type="project" value="UniProtKB-SubCell"/>
</dbReference>
<evidence type="ECO:0000313" key="9">
    <source>
        <dbReference type="Proteomes" id="UP000230750"/>
    </source>
</evidence>
<dbReference type="GO" id="GO:0005634">
    <property type="term" value="C:nucleus"/>
    <property type="evidence" value="ECO:0007669"/>
    <property type="project" value="UniProtKB-SubCell"/>
</dbReference>
<proteinExistence type="inferred from homology"/>
<evidence type="ECO:0000256" key="1">
    <source>
        <dbReference type="ARBA" id="ARBA00004123"/>
    </source>
</evidence>
<protein>
    <submittedName>
        <fullName evidence="8">Putative exportin-6</fullName>
    </submittedName>
</protein>
<evidence type="ECO:0000313" key="8">
    <source>
        <dbReference type="EMBL" id="PIK40063.1"/>
    </source>
</evidence>
<dbReference type="AlphaFoldDB" id="A0A2G8JWE9"/>
<keyword evidence="7" id="KW-0539">Nucleus</keyword>
<accession>A0A2G8JWE9</accession>
<dbReference type="GO" id="GO:0006611">
    <property type="term" value="P:protein export from nucleus"/>
    <property type="evidence" value="ECO:0007669"/>
    <property type="project" value="InterPro"/>
</dbReference>
<comment type="caution">
    <text evidence="8">The sequence shown here is derived from an EMBL/GenBank/DDBJ whole genome shotgun (WGS) entry which is preliminary data.</text>
</comment>
<evidence type="ECO:0000256" key="7">
    <source>
        <dbReference type="ARBA" id="ARBA00023242"/>
    </source>
</evidence>
<dbReference type="InterPro" id="IPR040016">
    <property type="entry name" value="XPO6"/>
</dbReference>
<keyword evidence="6" id="KW-0653">Protein transport</keyword>